<evidence type="ECO:0000256" key="2">
    <source>
        <dbReference type="ARBA" id="ARBA00011838"/>
    </source>
</evidence>
<feature type="domain" description="Large ribosomal subunit protein uL30-like ferredoxin-like fold" evidence="6">
    <location>
        <begin position="4"/>
        <end position="53"/>
    </location>
</feature>
<dbReference type="NCBIfam" id="TIGR01308">
    <property type="entry name" value="rpmD_bact"/>
    <property type="match status" value="1"/>
</dbReference>
<evidence type="ECO:0000259" key="6">
    <source>
        <dbReference type="Pfam" id="PF00327"/>
    </source>
</evidence>
<dbReference type="InterPro" id="IPR036919">
    <property type="entry name" value="Ribo_uL30_ferredoxin-like_sf"/>
</dbReference>
<dbReference type="GO" id="GO:0003735">
    <property type="term" value="F:structural constituent of ribosome"/>
    <property type="evidence" value="ECO:0007669"/>
    <property type="project" value="InterPro"/>
</dbReference>
<evidence type="ECO:0000256" key="5">
    <source>
        <dbReference type="HAMAP-Rule" id="MF_01371"/>
    </source>
</evidence>
<comment type="subunit">
    <text evidence="2 5">Part of the 50S ribosomal subunit.</text>
</comment>
<dbReference type="GO" id="GO:0022625">
    <property type="term" value="C:cytosolic large ribosomal subunit"/>
    <property type="evidence" value="ECO:0007669"/>
    <property type="project" value="TreeGrafter"/>
</dbReference>
<evidence type="ECO:0000256" key="3">
    <source>
        <dbReference type="ARBA" id="ARBA00022980"/>
    </source>
</evidence>
<reference evidence="7 8" key="1">
    <citation type="submission" date="2017-06" db="EMBL/GenBank/DDBJ databases">
        <title>Draft genome sequence of Fusobacterium nucleatum subsp. animalis KCOM 1280 (=ChDC F318).</title>
        <authorList>
            <person name="Kook J.-K."/>
            <person name="Park S.-N."/>
            <person name="Lim Y.K."/>
            <person name="Roh H."/>
        </authorList>
    </citation>
    <scope>NUCLEOTIDE SEQUENCE [LARGE SCALE GENOMIC DNA]</scope>
    <source>
        <strain evidence="8">KCOM 1280 ( ChDC F318)</strain>
    </source>
</reference>
<dbReference type="PIRSF" id="PIRSF002211">
    <property type="entry name" value="Ribosomal_L30_bac-type"/>
    <property type="match status" value="1"/>
</dbReference>
<dbReference type="Proteomes" id="UP000226179">
    <property type="component" value="Unassembled WGS sequence"/>
</dbReference>
<gene>
    <name evidence="5" type="primary">rpmD</name>
    <name evidence="7" type="ORF">RN90_01810</name>
</gene>
<evidence type="ECO:0000313" key="7">
    <source>
        <dbReference type="EMBL" id="PGH24280.1"/>
    </source>
</evidence>
<dbReference type="InterPro" id="IPR005996">
    <property type="entry name" value="Ribosomal_uL30_bac-type"/>
</dbReference>
<evidence type="ECO:0000256" key="1">
    <source>
        <dbReference type="ARBA" id="ARBA00007594"/>
    </source>
</evidence>
<dbReference type="FunFam" id="3.30.1390.20:FF:000001">
    <property type="entry name" value="50S ribosomal protein L30"/>
    <property type="match status" value="1"/>
</dbReference>
<comment type="caution">
    <text evidence="7">The sequence shown here is derived from an EMBL/GenBank/DDBJ whole genome shotgun (WGS) entry which is preliminary data.</text>
</comment>
<dbReference type="PANTHER" id="PTHR15892">
    <property type="entry name" value="MITOCHONDRIAL RIBOSOMAL PROTEIN L30"/>
    <property type="match status" value="1"/>
</dbReference>
<dbReference type="Pfam" id="PF00327">
    <property type="entry name" value="Ribosomal_L30"/>
    <property type="match status" value="1"/>
</dbReference>
<dbReference type="EMBL" id="NJGJ01000001">
    <property type="protein sequence ID" value="PGH24280.1"/>
    <property type="molecule type" value="Genomic_DNA"/>
</dbReference>
<dbReference type="InterPro" id="IPR016082">
    <property type="entry name" value="Ribosomal_uL30_ferredoxin-like"/>
</dbReference>
<protein>
    <recommendedName>
        <fullName evidence="5">Large ribosomal subunit protein uL30</fullName>
    </recommendedName>
</protein>
<dbReference type="PANTHER" id="PTHR15892:SF2">
    <property type="entry name" value="LARGE RIBOSOMAL SUBUNIT PROTEIN UL30M"/>
    <property type="match status" value="1"/>
</dbReference>
<keyword evidence="3 5" id="KW-0689">Ribosomal protein</keyword>
<dbReference type="GO" id="GO:0006412">
    <property type="term" value="P:translation"/>
    <property type="evidence" value="ECO:0007669"/>
    <property type="project" value="UniProtKB-UniRule"/>
</dbReference>
<dbReference type="Gene3D" id="3.30.1390.20">
    <property type="entry name" value="Ribosomal protein L30, ferredoxin-like fold domain"/>
    <property type="match status" value="1"/>
</dbReference>
<dbReference type="HAMAP" id="MF_01371_B">
    <property type="entry name" value="Ribosomal_uL30_B"/>
    <property type="match status" value="1"/>
</dbReference>
<dbReference type="SUPFAM" id="SSF55129">
    <property type="entry name" value="Ribosomal protein L30p/L7e"/>
    <property type="match status" value="1"/>
</dbReference>
<name>A0A2B7YSY5_9FUSO</name>
<comment type="similarity">
    <text evidence="1 5">Belongs to the universal ribosomal protein uL30 family.</text>
</comment>
<evidence type="ECO:0000256" key="4">
    <source>
        <dbReference type="ARBA" id="ARBA00023274"/>
    </source>
</evidence>
<keyword evidence="4 5" id="KW-0687">Ribonucleoprotein</keyword>
<accession>A0A2B7YSY5</accession>
<organism evidence="7 8">
    <name type="scientific">Fusobacterium animalis</name>
    <dbReference type="NCBI Taxonomy" id="76859"/>
    <lineage>
        <taxon>Bacteria</taxon>
        <taxon>Fusobacteriati</taxon>
        <taxon>Fusobacteriota</taxon>
        <taxon>Fusobacteriia</taxon>
        <taxon>Fusobacteriales</taxon>
        <taxon>Fusobacteriaceae</taxon>
        <taxon>Fusobacterium</taxon>
    </lineage>
</organism>
<dbReference type="RefSeq" id="WP_158411263.1">
    <property type="nucleotide sequence ID" value="NZ_CP077150.1"/>
</dbReference>
<sequence>MAKLRIELVKSIIGRKPNHIATVKSLGLKKMHDVVEYNETPELKGKLAQVSYLLKVEEVQA</sequence>
<proteinExistence type="inferred from homology"/>
<dbReference type="AlphaFoldDB" id="A0A2B7YSY5"/>
<dbReference type="CDD" id="cd01658">
    <property type="entry name" value="Ribosomal_L30"/>
    <property type="match status" value="1"/>
</dbReference>
<evidence type="ECO:0000313" key="8">
    <source>
        <dbReference type="Proteomes" id="UP000226179"/>
    </source>
</evidence>